<gene>
    <name evidence="1" type="ORF">GCM10007320_66450</name>
</gene>
<evidence type="ECO:0000313" key="1">
    <source>
        <dbReference type="EMBL" id="GHD04985.1"/>
    </source>
</evidence>
<name>A0ABQ3GGR9_9BURK</name>
<reference evidence="2" key="1">
    <citation type="journal article" date="2019" name="Int. J. Syst. Evol. Microbiol.">
        <title>The Global Catalogue of Microorganisms (GCM) 10K type strain sequencing project: providing services to taxonomists for standard genome sequencing and annotation.</title>
        <authorList>
            <consortium name="The Broad Institute Genomics Platform"/>
            <consortium name="The Broad Institute Genome Sequencing Center for Infectious Disease"/>
            <person name="Wu L."/>
            <person name="Ma J."/>
        </authorList>
    </citation>
    <scope>NUCLEOTIDE SEQUENCE [LARGE SCALE GENOMIC DNA]</scope>
    <source>
        <strain evidence="2">KCTC 23314</strain>
    </source>
</reference>
<evidence type="ECO:0000313" key="2">
    <source>
        <dbReference type="Proteomes" id="UP000626210"/>
    </source>
</evidence>
<sequence length="93" mass="10099">MEAMTHDATACEINADPARGTVWINGADGSCIGRFSKRFGIDVHRTATAQLAGESECIVCTHEPSGRTSWALFIEAMREHHGVTVPDDLLTWA</sequence>
<protein>
    <submittedName>
        <fullName evidence="1">Uncharacterized protein</fullName>
    </submittedName>
</protein>
<accession>A0ABQ3GGR9</accession>
<dbReference type="Proteomes" id="UP000626210">
    <property type="component" value="Unassembled WGS sequence"/>
</dbReference>
<proteinExistence type="predicted"/>
<comment type="caution">
    <text evidence="1">The sequence shown here is derived from an EMBL/GenBank/DDBJ whole genome shotgun (WGS) entry which is preliminary data.</text>
</comment>
<keyword evidence="2" id="KW-1185">Reference proteome</keyword>
<organism evidence="1 2">
    <name type="scientific">Pseudorhodoferax aquiterrae</name>
    <dbReference type="NCBI Taxonomy" id="747304"/>
    <lineage>
        <taxon>Bacteria</taxon>
        <taxon>Pseudomonadati</taxon>
        <taxon>Pseudomonadota</taxon>
        <taxon>Betaproteobacteria</taxon>
        <taxon>Burkholderiales</taxon>
        <taxon>Comamonadaceae</taxon>
    </lineage>
</organism>
<dbReference type="EMBL" id="BMYK01000060">
    <property type="protein sequence ID" value="GHD04985.1"/>
    <property type="molecule type" value="Genomic_DNA"/>
</dbReference>